<reference evidence="4" key="1">
    <citation type="submission" date="2021-03" db="EMBL/GenBank/DDBJ databases">
        <title>Revisited historic fungal species revealed as producer of novel bioactive compounds through whole genome sequencing and comparative genomics.</title>
        <authorList>
            <person name="Vignolle G.A."/>
            <person name="Hochenegger N."/>
            <person name="Mach R.L."/>
            <person name="Mach-Aigner A.R."/>
            <person name="Javad Rahimi M."/>
            <person name="Salim K.A."/>
            <person name="Chan C.M."/>
            <person name="Lim L.B.L."/>
            <person name="Cai F."/>
            <person name="Druzhinina I.S."/>
            <person name="U'Ren J.M."/>
            <person name="Derntl C."/>
        </authorList>
    </citation>
    <scope>NUCLEOTIDE SEQUENCE</scope>
    <source>
        <strain evidence="4">TUCIM 5799</strain>
    </source>
</reference>
<dbReference type="CDD" id="cd00413">
    <property type="entry name" value="Glyco_hydrolase_16"/>
    <property type="match status" value="1"/>
</dbReference>
<dbReference type="PROSITE" id="PS51762">
    <property type="entry name" value="GH16_2"/>
    <property type="match status" value="1"/>
</dbReference>
<dbReference type="Proteomes" id="UP000829685">
    <property type="component" value="Unassembled WGS sequence"/>
</dbReference>
<protein>
    <recommendedName>
        <fullName evidence="3">GH16 domain-containing protein</fullName>
    </recommendedName>
</protein>
<dbReference type="PANTHER" id="PTHR38121:SF5">
    <property type="entry name" value="GH16 DOMAIN-CONTAINING PROTEIN"/>
    <property type="match status" value="1"/>
</dbReference>
<evidence type="ECO:0000313" key="5">
    <source>
        <dbReference type="Proteomes" id="UP000829685"/>
    </source>
</evidence>
<feature type="domain" description="GH16" evidence="3">
    <location>
        <begin position="57"/>
        <end position="312"/>
    </location>
</feature>
<accession>A0A9Q0AJK1</accession>
<evidence type="ECO:0000259" key="3">
    <source>
        <dbReference type="PROSITE" id="PS51762"/>
    </source>
</evidence>
<dbReference type="GO" id="GO:0004553">
    <property type="term" value="F:hydrolase activity, hydrolyzing O-glycosyl compounds"/>
    <property type="evidence" value="ECO:0007669"/>
    <property type="project" value="InterPro"/>
</dbReference>
<dbReference type="Gene3D" id="2.60.120.200">
    <property type="match status" value="1"/>
</dbReference>
<dbReference type="SUPFAM" id="SSF49899">
    <property type="entry name" value="Concanavalin A-like lectins/glucanases"/>
    <property type="match status" value="1"/>
</dbReference>
<dbReference type="InterPro" id="IPR013320">
    <property type="entry name" value="ConA-like_dom_sf"/>
</dbReference>
<keyword evidence="5" id="KW-1185">Reference proteome</keyword>
<keyword evidence="2" id="KW-0732">Signal</keyword>
<dbReference type="InterPro" id="IPR000757">
    <property type="entry name" value="Beta-glucanase-like"/>
</dbReference>
<gene>
    <name evidence="4" type="ORF">JX265_009272</name>
</gene>
<evidence type="ECO:0000256" key="2">
    <source>
        <dbReference type="SAM" id="SignalP"/>
    </source>
</evidence>
<dbReference type="Pfam" id="PF00722">
    <property type="entry name" value="Glyco_hydro_16"/>
    <property type="match status" value="1"/>
</dbReference>
<dbReference type="AlphaFoldDB" id="A0A9Q0AJK1"/>
<feature type="signal peptide" evidence="2">
    <location>
        <begin position="1"/>
        <end position="24"/>
    </location>
</feature>
<dbReference type="EMBL" id="JAFIMR010000027">
    <property type="protein sequence ID" value="KAI1862558.1"/>
    <property type="molecule type" value="Genomic_DNA"/>
</dbReference>
<feature type="chain" id="PRO_5040434195" description="GH16 domain-containing protein" evidence="2">
    <location>
        <begin position="25"/>
        <end position="390"/>
    </location>
</feature>
<name>A0A9Q0AJK1_9PEZI</name>
<comment type="caution">
    <text evidence="4">The sequence shown here is derived from an EMBL/GenBank/DDBJ whole genome shotgun (WGS) entry which is preliminary data.</text>
</comment>
<dbReference type="GO" id="GO:0005975">
    <property type="term" value="P:carbohydrate metabolic process"/>
    <property type="evidence" value="ECO:0007669"/>
    <property type="project" value="InterPro"/>
</dbReference>
<feature type="region of interest" description="Disordered" evidence="1">
    <location>
        <begin position="277"/>
        <end position="296"/>
    </location>
</feature>
<sequence>MRAPSRRGLLLAVLGLTFIDPSAANCECGYSVTTGGNDEDASTQLFTDLLESDFVHVDYVGADSQGRKGWAAQEYNKSGTDARGPYGEAFVLENVKGSLLADAGAWTGNGSGGGDAGLQLTVGSEVMGGMVLSAEAATTGLDYLYGSYRVGMKVTDVPGTCSAFFWYFNDTQEVNIEFLSADFDADTSTYPVNLGLQTPESRASGYNASQAGTFATHNLPFDPSADFHEYRFDLLADRVLFYADGALLATMANNRSSSSSSTDGGAVVVPSEPGNLLLSHWSNGDPDRSRGPPPADATTAVRYVKAYYNSTAAGRRADLAARCADPTGPAAVCAVPEGDATFFFAYQANMTVNQTTYAAGDSAAGRTEAPASAAVALLGTLAVVMWACLS</sequence>
<evidence type="ECO:0000313" key="4">
    <source>
        <dbReference type="EMBL" id="KAI1862558.1"/>
    </source>
</evidence>
<evidence type="ECO:0000256" key="1">
    <source>
        <dbReference type="SAM" id="MobiDB-lite"/>
    </source>
</evidence>
<proteinExistence type="predicted"/>
<organism evidence="4 5">
    <name type="scientific">Neoarthrinium moseri</name>
    <dbReference type="NCBI Taxonomy" id="1658444"/>
    <lineage>
        <taxon>Eukaryota</taxon>
        <taxon>Fungi</taxon>
        <taxon>Dikarya</taxon>
        <taxon>Ascomycota</taxon>
        <taxon>Pezizomycotina</taxon>
        <taxon>Sordariomycetes</taxon>
        <taxon>Xylariomycetidae</taxon>
        <taxon>Amphisphaeriales</taxon>
        <taxon>Apiosporaceae</taxon>
        <taxon>Neoarthrinium</taxon>
    </lineage>
</organism>
<dbReference type="PANTHER" id="PTHR38121">
    <property type="entry name" value="GH16 DOMAIN-CONTAINING PROTEIN"/>
    <property type="match status" value="1"/>
</dbReference>